<dbReference type="RefSeq" id="WP_084194740.1">
    <property type="nucleotide sequence ID" value="NZ_FTOA01000003.1"/>
</dbReference>
<evidence type="ECO:0000256" key="6">
    <source>
        <dbReference type="SAM" id="Phobius"/>
    </source>
</evidence>
<feature type="transmembrane region" description="Helical" evidence="6">
    <location>
        <begin position="144"/>
        <end position="168"/>
    </location>
</feature>
<feature type="transmembrane region" description="Helical" evidence="6">
    <location>
        <begin position="12"/>
        <end position="34"/>
    </location>
</feature>
<dbReference type="OrthoDB" id="9804822at2"/>
<keyword evidence="8" id="KW-1185">Reference proteome</keyword>
<feature type="transmembrane region" description="Helical" evidence="6">
    <location>
        <begin position="46"/>
        <end position="67"/>
    </location>
</feature>
<accession>A0A1N7LPX4</accession>
<organism evidence="7 8">
    <name type="scientific">Insolitispirillum peregrinum</name>
    <dbReference type="NCBI Taxonomy" id="80876"/>
    <lineage>
        <taxon>Bacteria</taxon>
        <taxon>Pseudomonadati</taxon>
        <taxon>Pseudomonadota</taxon>
        <taxon>Alphaproteobacteria</taxon>
        <taxon>Rhodospirillales</taxon>
        <taxon>Novispirillaceae</taxon>
        <taxon>Insolitispirillum</taxon>
    </lineage>
</organism>
<dbReference type="STRING" id="80876.SAMN05421779_103479"/>
<evidence type="ECO:0000313" key="7">
    <source>
        <dbReference type="EMBL" id="SIS75842.1"/>
    </source>
</evidence>
<dbReference type="GO" id="GO:0005886">
    <property type="term" value="C:plasma membrane"/>
    <property type="evidence" value="ECO:0007669"/>
    <property type="project" value="UniProtKB-SubCell"/>
</dbReference>
<dbReference type="PANTHER" id="PTHR30086">
    <property type="entry name" value="ARGININE EXPORTER PROTEIN ARGO"/>
    <property type="match status" value="1"/>
</dbReference>
<sequence length="209" mass="22054">MDLHFGTLGLYVLSVITMIAIPGPVAILTTGAGLAGGPWQALRTIFGTNIASLVLILASALVIKGLFAINETAFSLLKLAGACYIGMTGWGILRSARTENGMVFAPRVGGFTKGFVMAISNPKDIIFFASFFPQFLGVTPNTNHSLAILTGAWVLLDFATLMLIYLVISKALKPSAHQTMLRISGILLLLIAAGGMTFAGLDLSRLLIP</sequence>
<evidence type="ECO:0000313" key="8">
    <source>
        <dbReference type="Proteomes" id="UP000185678"/>
    </source>
</evidence>
<protein>
    <submittedName>
        <fullName evidence="7">Threonine/homoserine/homoserine lactone efflux protein</fullName>
    </submittedName>
</protein>
<keyword evidence="5 6" id="KW-0472">Membrane</keyword>
<gene>
    <name evidence="7" type="ORF">SAMN05421779_103479</name>
</gene>
<feature type="transmembrane region" description="Helical" evidence="6">
    <location>
        <begin position="180"/>
        <end position="201"/>
    </location>
</feature>
<dbReference type="InterPro" id="IPR001123">
    <property type="entry name" value="LeuE-type"/>
</dbReference>
<evidence type="ECO:0000256" key="4">
    <source>
        <dbReference type="ARBA" id="ARBA00022989"/>
    </source>
</evidence>
<comment type="subcellular location">
    <subcellularLocation>
        <location evidence="1">Cell membrane</location>
        <topology evidence="1">Multi-pass membrane protein</topology>
    </subcellularLocation>
</comment>
<feature type="transmembrane region" description="Helical" evidence="6">
    <location>
        <begin position="114"/>
        <end position="132"/>
    </location>
</feature>
<dbReference type="Pfam" id="PF01810">
    <property type="entry name" value="LysE"/>
    <property type="match status" value="1"/>
</dbReference>
<keyword evidence="3 6" id="KW-0812">Transmembrane</keyword>
<proteinExistence type="predicted"/>
<dbReference type="Proteomes" id="UP000185678">
    <property type="component" value="Unassembled WGS sequence"/>
</dbReference>
<dbReference type="EMBL" id="FTOA01000003">
    <property type="protein sequence ID" value="SIS75842.1"/>
    <property type="molecule type" value="Genomic_DNA"/>
</dbReference>
<keyword evidence="2" id="KW-1003">Cell membrane</keyword>
<evidence type="ECO:0000256" key="5">
    <source>
        <dbReference type="ARBA" id="ARBA00023136"/>
    </source>
</evidence>
<reference evidence="7 8" key="1">
    <citation type="submission" date="2017-01" db="EMBL/GenBank/DDBJ databases">
        <authorList>
            <person name="Mah S.A."/>
            <person name="Swanson W.J."/>
            <person name="Moy G.W."/>
            <person name="Vacquier V.D."/>
        </authorList>
    </citation>
    <scope>NUCLEOTIDE SEQUENCE [LARGE SCALE GENOMIC DNA]</scope>
    <source>
        <strain evidence="7 8">DSM 11589</strain>
    </source>
</reference>
<evidence type="ECO:0000256" key="3">
    <source>
        <dbReference type="ARBA" id="ARBA00022692"/>
    </source>
</evidence>
<dbReference type="AlphaFoldDB" id="A0A1N7LPX4"/>
<dbReference type="GO" id="GO:0015171">
    <property type="term" value="F:amino acid transmembrane transporter activity"/>
    <property type="evidence" value="ECO:0007669"/>
    <property type="project" value="TreeGrafter"/>
</dbReference>
<evidence type="ECO:0000256" key="1">
    <source>
        <dbReference type="ARBA" id="ARBA00004651"/>
    </source>
</evidence>
<name>A0A1N7LPX4_9PROT</name>
<evidence type="ECO:0000256" key="2">
    <source>
        <dbReference type="ARBA" id="ARBA00022475"/>
    </source>
</evidence>
<dbReference type="PANTHER" id="PTHR30086:SF20">
    <property type="entry name" value="ARGININE EXPORTER PROTEIN ARGO-RELATED"/>
    <property type="match status" value="1"/>
</dbReference>
<keyword evidence="4 6" id="KW-1133">Transmembrane helix</keyword>
<feature type="transmembrane region" description="Helical" evidence="6">
    <location>
        <begin position="73"/>
        <end position="93"/>
    </location>
</feature>